<name>A0A8D0H5H4_SPHPU</name>
<dbReference type="GeneTree" id="ENSGT00440000039287"/>
<dbReference type="PROSITE" id="PS50024">
    <property type="entry name" value="SEA"/>
    <property type="match status" value="1"/>
</dbReference>
<dbReference type="OMA" id="SICKFTQ"/>
<protein>
    <recommendedName>
        <fullName evidence="2">SEA domain-containing protein</fullName>
    </recommendedName>
</protein>
<dbReference type="InterPro" id="IPR028850">
    <property type="entry name" value="MUC16"/>
</dbReference>
<dbReference type="SUPFAM" id="SSF82671">
    <property type="entry name" value="SEA domain"/>
    <property type="match status" value="1"/>
</dbReference>
<keyword evidence="1" id="KW-0812">Transmembrane</keyword>
<keyword evidence="4" id="KW-1185">Reference proteome</keyword>
<reference evidence="3" key="1">
    <citation type="submission" date="2025-08" db="UniProtKB">
        <authorList>
            <consortium name="Ensembl"/>
        </authorList>
    </citation>
    <scope>IDENTIFICATION</scope>
</reference>
<proteinExistence type="predicted"/>
<evidence type="ECO:0000259" key="2">
    <source>
        <dbReference type="PROSITE" id="PS50024"/>
    </source>
</evidence>
<feature type="domain" description="SEA" evidence="2">
    <location>
        <begin position="1"/>
        <end position="94"/>
    </location>
</feature>
<reference evidence="3" key="2">
    <citation type="submission" date="2025-09" db="UniProtKB">
        <authorList>
            <consortium name="Ensembl"/>
        </authorList>
    </citation>
    <scope>IDENTIFICATION</scope>
</reference>
<accession>A0A8D0H5H4</accession>
<dbReference type="PANTHER" id="PTHR14672:SF1">
    <property type="entry name" value="MUCIN-16"/>
    <property type="match status" value="1"/>
</dbReference>
<dbReference type="InterPro" id="IPR036364">
    <property type="entry name" value="SEA_dom_sf"/>
</dbReference>
<dbReference type="InterPro" id="IPR000082">
    <property type="entry name" value="SEA_dom"/>
</dbReference>
<dbReference type="Gene3D" id="3.30.70.960">
    <property type="entry name" value="SEA domain"/>
    <property type="match status" value="1"/>
</dbReference>
<evidence type="ECO:0000313" key="4">
    <source>
        <dbReference type="Proteomes" id="UP000694392"/>
    </source>
</evidence>
<dbReference type="Proteomes" id="UP000694392">
    <property type="component" value="Unplaced"/>
</dbReference>
<sequence>ITRVLFLFCQLNKIFKKSSFQNSFVGCSVDNLRRIPLQSHTGIDSTCQFKFYSRSSGFDTEDVYKEFERLTNGATELGNFTLDRSSLRVDGFSPKETPIVPRKPDLPFWAIILICLSVLLGMILLFLLCFLIAACLRRKSDMYQVRQGLHGVYFPHLGMQKMH</sequence>
<organism evidence="3 4">
    <name type="scientific">Sphenodon punctatus</name>
    <name type="common">Tuatara</name>
    <name type="synonym">Hatteria punctata</name>
    <dbReference type="NCBI Taxonomy" id="8508"/>
    <lineage>
        <taxon>Eukaryota</taxon>
        <taxon>Metazoa</taxon>
        <taxon>Chordata</taxon>
        <taxon>Craniata</taxon>
        <taxon>Vertebrata</taxon>
        <taxon>Euteleostomi</taxon>
        <taxon>Lepidosauria</taxon>
        <taxon>Sphenodontia</taxon>
        <taxon>Sphenodontidae</taxon>
        <taxon>Sphenodon</taxon>
    </lineage>
</organism>
<dbReference type="PANTHER" id="PTHR14672">
    <property type="entry name" value="MUCIN-16"/>
    <property type="match status" value="1"/>
</dbReference>
<feature type="transmembrane region" description="Helical" evidence="1">
    <location>
        <begin position="108"/>
        <end position="136"/>
    </location>
</feature>
<keyword evidence="1" id="KW-0472">Membrane</keyword>
<keyword evidence="1" id="KW-1133">Transmembrane helix</keyword>
<evidence type="ECO:0000313" key="3">
    <source>
        <dbReference type="Ensembl" id="ENSSPUP00000015581.1"/>
    </source>
</evidence>
<dbReference type="AlphaFoldDB" id="A0A8D0H5H4"/>
<dbReference type="Pfam" id="PF01390">
    <property type="entry name" value="SEA"/>
    <property type="match status" value="1"/>
</dbReference>
<evidence type="ECO:0000256" key="1">
    <source>
        <dbReference type="SAM" id="Phobius"/>
    </source>
</evidence>
<dbReference type="Ensembl" id="ENSSPUT00000016616.1">
    <property type="protein sequence ID" value="ENSSPUP00000015581.1"/>
    <property type="gene ID" value="ENSSPUG00000012039.1"/>
</dbReference>